<dbReference type="InterPro" id="IPR051677">
    <property type="entry name" value="AfsR-DnrI-RedD_regulator"/>
</dbReference>
<evidence type="ECO:0000259" key="6">
    <source>
        <dbReference type="PROSITE" id="PS51755"/>
    </source>
</evidence>
<accession>A0A1C5AWU1</accession>
<evidence type="ECO:0000256" key="3">
    <source>
        <dbReference type="ARBA" id="ARBA00023125"/>
    </source>
</evidence>
<dbReference type="InterPro" id="IPR005158">
    <property type="entry name" value="BTAD"/>
</dbReference>
<name>A0A1C5AWU1_9ACTN</name>
<dbReference type="CDD" id="cd15831">
    <property type="entry name" value="BTAD"/>
    <property type="match status" value="1"/>
</dbReference>
<keyword evidence="4" id="KW-0804">Transcription</keyword>
<dbReference type="SUPFAM" id="SSF46894">
    <property type="entry name" value="C-terminal effector domain of the bipartite response regulators"/>
    <property type="match status" value="1"/>
</dbReference>
<dbReference type="Gene3D" id="1.25.40.10">
    <property type="entry name" value="Tetratricopeptide repeat domain"/>
    <property type="match status" value="1"/>
</dbReference>
<dbReference type="EMBL" id="FMCU01000037">
    <property type="protein sequence ID" value="SCF49689.1"/>
    <property type="molecule type" value="Genomic_DNA"/>
</dbReference>
<proteinExistence type="inferred from homology"/>
<evidence type="ECO:0000256" key="5">
    <source>
        <dbReference type="PROSITE-ProRule" id="PRU01091"/>
    </source>
</evidence>
<dbReference type="Gene3D" id="1.10.10.10">
    <property type="entry name" value="Winged helix-like DNA-binding domain superfamily/Winged helix DNA-binding domain"/>
    <property type="match status" value="1"/>
</dbReference>
<dbReference type="InterPro" id="IPR011990">
    <property type="entry name" value="TPR-like_helical_dom_sf"/>
</dbReference>
<comment type="similarity">
    <text evidence="1">Belongs to the AfsR/DnrI/RedD regulatory family.</text>
</comment>
<dbReference type="Pfam" id="PF03704">
    <property type="entry name" value="BTAD"/>
    <property type="match status" value="1"/>
</dbReference>
<dbReference type="STRING" id="121616.GA0070216_1378"/>
<dbReference type="SMART" id="SM00862">
    <property type="entry name" value="Trans_reg_C"/>
    <property type="match status" value="1"/>
</dbReference>
<dbReference type="SMART" id="SM01043">
    <property type="entry name" value="BTAD"/>
    <property type="match status" value="1"/>
</dbReference>
<keyword evidence="2" id="KW-0805">Transcription regulation</keyword>
<feature type="domain" description="OmpR/PhoB-type" evidence="6">
    <location>
        <begin position="1"/>
        <end position="90"/>
    </location>
</feature>
<dbReference type="InterPro" id="IPR001867">
    <property type="entry name" value="OmpR/PhoB-type_DNA-bd"/>
</dbReference>
<dbReference type="AlphaFoldDB" id="A0A1C5AWU1"/>
<dbReference type="OrthoDB" id="3208838at2"/>
<organism evidence="7 8">
    <name type="scientific">Micromonospora matsumotoense</name>
    <dbReference type="NCBI Taxonomy" id="121616"/>
    <lineage>
        <taxon>Bacteria</taxon>
        <taxon>Bacillati</taxon>
        <taxon>Actinomycetota</taxon>
        <taxon>Actinomycetes</taxon>
        <taxon>Micromonosporales</taxon>
        <taxon>Micromonosporaceae</taxon>
        <taxon>Micromonospora</taxon>
    </lineage>
</organism>
<sequence>MGPIEIMSGGSLVEIRGAIQCLLLVTLVVNNGRPRTSSVLIKELWDGSPPRNPENALQAHISRFRSRLKELEPDAPSRLMRSTTGYRLRFEPHELDANRFVGCLDEMRSKPDMPPDEAVRRLRETLQLWRGPVFDSMEGGSICRAAAARYEESRLSLLELLYDNELKLGRHAEIIPELRELIEVSGPNERLCEQLMVALYRAGRQTDALAVYRQMWTRLKDEIGIEPSPVLRRYERAILTHHPVLNRTADHLALHR</sequence>
<dbReference type="Proteomes" id="UP000198797">
    <property type="component" value="Unassembled WGS sequence"/>
</dbReference>
<gene>
    <name evidence="7" type="ORF">GA0070216_1378</name>
</gene>
<dbReference type="SUPFAM" id="SSF48452">
    <property type="entry name" value="TPR-like"/>
    <property type="match status" value="1"/>
</dbReference>
<dbReference type="PROSITE" id="PS51755">
    <property type="entry name" value="OMPR_PHOB"/>
    <property type="match status" value="1"/>
</dbReference>
<protein>
    <submittedName>
        <fullName evidence="7">DNA-binding transcriptional activator of the SARP family</fullName>
    </submittedName>
</protein>
<reference evidence="8" key="1">
    <citation type="submission" date="2016-06" db="EMBL/GenBank/DDBJ databases">
        <authorList>
            <person name="Varghese N."/>
            <person name="Submissions Spin"/>
        </authorList>
    </citation>
    <scope>NUCLEOTIDE SEQUENCE [LARGE SCALE GENOMIC DNA]</scope>
    <source>
        <strain evidence="8">DSM 44100</strain>
    </source>
</reference>
<dbReference type="PANTHER" id="PTHR35807:SF1">
    <property type="entry name" value="TRANSCRIPTIONAL REGULATOR REDD"/>
    <property type="match status" value="1"/>
</dbReference>
<dbReference type="InterPro" id="IPR016032">
    <property type="entry name" value="Sig_transdc_resp-reg_C-effctor"/>
</dbReference>
<dbReference type="GO" id="GO:0006355">
    <property type="term" value="P:regulation of DNA-templated transcription"/>
    <property type="evidence" value="ECO:0007669"/>
    <property type="project" value="InterPro"/>
</dbReference>
<evidence type="ECO:0000313" key="8">
    <source>
        <dbReference type="Proteomes" id="UP000198797"/>
    </source>
</evidence>
<dbReference type="GO" id="GO:0000160">
    <property type="term" value="P:phosphorelay signal transduction system"/>
    <property type="evidence" value="ECO:0007669"/>
    <property type="project" value="InterPro"/>
</dbReference>
<keyword evidence="8" id="KW-1185">Reference proteome</keyword>
<dbReference type="InterPro" id="IPR036388">
    <property type="entry name" value="WH-like_DNA-bd_sf"/>
</dbReference>
<evidence type="ECO:0000256" key="1">
    <source>
        <dbReference type="ARBA" id="ARBA00005820"/>
    </source>
</evidence>
<evidence type="ECO:0000256" key="2">
    <source>
        <dbReference type="ARBA" id="ARBA00023015"/>
    </source>
</evidence>
<dbReference type="Pfam" id="PF00486">
    <property type="entry name" value="Trans_reg_C"/>
    <property type="match status" value="1"/>
</dbReference>
<dbReference type="GO" id="GO:0003677">
    <property type="term" value="F:DNA binding"/>
    <property type="evidence" value="ECO:0007669"/>
    <property type="project" value="UniProtKB-UniRule"/>
</dbReference>
<keyword evidence="3 5" id="KW-0238">DNA-binding</keyword>
<evidence type="ECO:0000256" key="4">
    <source>
        <dbReference type="ARBA" id="ARBA00023163"/>
    </source>
</evidence>
<evidence type="ECO:0000313" key="7">
    <source>
        <dbReference type="EMBL" id="SCF49689.1"/>
    </source>
</evidence>
<dbReference type="PANTHER" id="PTHR35807">
    <property type="entry name" value="TRANSCRIPTIONAL REGULATOR REDD-RELATED"/>
    <property type="match status" value="1"/>
</dbReference>
<feature type="DNA-binding region" description="OmpR/PhoB-type" evidence="5">
    <location>
        <begin position="1"/>
        <end position="90"/>
    </location>
</feature>